<evidence type="ECO:0000313" key="2">
    <source>
        <dbReference type="EMBL" id="KAA0972137.1"/>
    </source>
</evidence>
<dbReference type="Gene3D" id="3.10.180.10">
    <property type="entry name" value="2,3-Dihydroxybiphenyl 1,2-Dioxygenase, domain 1"/>
    <property type="match status" value="2"/>
</dbReference>
<organism evidence="2 3">
    <name type="scientific">Aureimonas fodinaquatilis</name>
    <dbReference type="NCBI Taxonomy" id="2565783"/>
    <lineage>
        <taxon>Bacteria</taxon>
        <taxon>Pseudomonadati</taxon>
        <taxon>Pseudomonadota</taxon>
        <taxon>Alphaproteobacteria</taxon>
        <taxon>Hyphomicrobiales</taxon>
        <taxon>Aurantimonadaceae</taxon>
        <taxon>Aureimonas</taxon>
    </lineage>
</organism>
<dbReference type="SUPFAM" id="SSF54593">
    <property type="entry name" value="Glyoxalase/Bleomycin resistance protein/Dihydroxybiphenyl dioxygenase"/>
    <property type="match status" value="2"/>
</dbReference>
<dbReference type="InterPro" id="IPR029068">
    <property type="entry name" value="Glyas_Bleomycin-R_OHBP_Dase"/>
</dbReference>
<dbReference type="PROSITE" id="PS51819">
    <property type="entry name" value="VOC"/>
    <property type="match status" value="2"/>
</dbReference>
<sequence length="258" mass="27747">MTNRQGIPIWYELISADADAAERFYGHVLGWQFERMPATPELDYRVANAGSTAVSGVMQQPAGEDMPRRWLVYFGVDDVDSSAQTAEQVGASIHVPPTDIPDVGRFAFLSDPFGALFYLMRGASEEDSQAFKCGQRAPQGHAVWNELTSPDPDAAIAFYGTLLGLRKEGGMPMGELGEYSFIHAGPNCIGAVMGEVPNGQAGWLVYFAVDDIDAAVERFGQAGGTAIQGPDEIPGNCFAFVGEDDQGSRFGLVGPRTR</sequence>
<protein>
    <submittedName>
        <fullName evidence="2">VOC family protein</fullName>
    </submittedName>
</protein>
<dbReference type="OrthoDB" id="9793039at2"/>
<dbReference type="PANTHER" id="PTHR33993">
    <property type="entry name" value="GLYOXALASE-RELATED"/>
    <property type="match status" value="1"/>
</dbReference>
<dbReference type="InterPro" id="IPR004360">
    <property type="entry name" value="Glyas_Fos-R_dOase_dom"/>
</dbReference>
<feature type="domain" description="VOC" evidence="1">
    <location>
        <begin position="141"/>
        <end position="255"/>
    </location>
</feature>
<gene>
    <name evidence="2" type="ORF">FPY71_03210</name>
</gene>
<proteinExistence type="predicted"/>
<name>A0A5B0DZ92_9HYPH</name>
<dbReference type="CDD" id="cd07247">
    <property type="entry name" value="SgaA_N_like"/>
    <property type="match status" value="2"/>
</dbReference>
<accession>A0A5B0DZ92</accession>
<comment type="caution">
    <text evidence="2">The sequence shown here is derived from an EMBL/GenBank/DDBJ whole genome shotgun (WGS) entry which is preliminary data.</text>
</comment>
<dbReference type="InterPro" id="IPR052164">
    <property type="entry name" value="Anthracycline_SecMetBiosynth"/>
</dbReference>
<evidence type="ECO:0000313" key="3">
    <source>
        <dbReference type="Proteomes" id="UP000324738"/>
    </source>
</evidence>
<evidence type="ECO:0000259" key="1">
    <source>
        <dbReference type="PROSITE" id="PS51819"/>
    </source>
</evidence>
<keyword evidence="3" id="KW-1185">Reference proteome</keyword>
<feature type="domain" description="VOC" evidence="1">
    <location>
        <begin position="7"/>
        <end position="122"/>
    </location>
</feature>
<dbReference type="EMBL" id="VTWH01000001">
    <property type="protein sequence ID" value="KAA0972137.1"/>
    <property type="molecule type" value="Genomic_DNA"/>
</dbReference>
<dbReference type="PANTHER" id="PTHR33993:SF14">
    <property type="entry name" value="GB|AAF24581.1"/>
    <property type="match status" value="1"/>
</dbReference>
<dbReference type="Proteomes" id="UP000324738">
    <property type="component" value="Unassembled WGS sequence"/>
</dbReference>
<dbReference type="InterPro" id="IPR037523">
    <property type="entry name" value="VOC_core"/>
</dbReference>
<dbReference type="AlphaFoldDB" id="A0A5B0DZ92"/>
<dbReference type="Pfam" id="PF00903">
    <property type="entry name" value="Glyoxalase"/>
    <property type="match status" value="2"/>
</dbReference>
<dbReference type="RefSeq" id="WP_149297568.1">
    <property type="nucleotide sequence ID" value="NZ_VTWH01000001.1"/>
</dbReference>
<reference evidence="2 3" key="1">
    <citation type="submission" date="2019-08" db="EMBL/GenBank/DDBJ databases">
        <title>Aureimonas fodiniaquatilis sp. nov., isolated from a coal mine wastewater.</title>
        <authorList>
            <person name="Kim W."/>
        </authorList>
    </citation>
    <scope>NUCLEOTIDE SEQUENCE [LARGE SCALE GENOMIC DNA]</scope>
    <source>
        <strain evidence="2 3">CAU 1482</strain>
    </source>
</reference>